<dbReference type="Proteomes" id="UP000225972">
    <property type="component" value="Unassembled WGS sequence"/>
</dbReference>
<dbReference type="Gene3D" id="3.40.50.2000">
    <property type="entry name" value="Glycogen Phosphorylase B"/>
    <property type="match status" value="2"/>
</dbReference>
<dbReference type="RefSeq" id="WP_099242934.1">
    <property type="nucleotide sequence ID" value="NZ_FXXP01000001.1"/>
</dbReference>
<reference evidence="4" key="1">
    <citation type="submission" date="2017-05" db="EMBL/GenBank/DDBJ databases">
        <authorList>
            <person name="Rodrigo-Torres L."/>
            <person name="Arahal R. D."/>
            <person name="Lucena T."/>
        </authorList>
    </citation>
    <scope>NUCLEOTIDE SEQUENCE [LARGE SCALE GENOMIC DNA]</scope>
    <source>
        <strain evidence="4">CECT 8649</strain>
    </source>
</reference>
<organism evidence="3 4">
    <name type="scientific">Pelagimonas phthalicica</name>
    <dbReference type="NCBI Taxonomy" id="1037362"/>
    <lineage>
        <taxon>Bacteria</taxon>
        <taxon>Pseudomonadati</taxon>
        <taxon>Pseudomonadota</taxon>
        <taxon>Alphaproteobacteria</taxon>
        <taxon>Rhodobacterales</taxon>
        <taxon>Roseobacteraceae</taxon>
        <taxon>Pelagimonas</taxon>
    </lineage>
</organism>
<dbReference type="CDD" id="cd03801">
    <property type="entry name" value="GT4_PimA-like"/>
    <property type="match status" value="1"/>
</dbReference>
<dbReference type="PANTHER" id="PTHR45947:SF3">
    <property type="entry name" value="SULFOQUINOVOSYL TRANSFERASE SQD2"/>
    <property type="match status" value="1"/>
</dbReference>
<dbReference type="EMBL" id="FXXP01000001">
    <property type="protein sequence ID" value="SMX26821.1"/>
    <property type="molecule type" value="Genomic_DNA"/>
</dbReference>
<name>A0A238J7W4_9RHOB</name>
<dbReference type="Pfam" id="PF13439">
    <property type="entry name" value="Glyco_transf_4"/>
    <property type="match status" value="1"/>
</dbReference>
<evidence type="ECO:0000313" key="4">
    <source>
        <dbReference type="Proteomes" id="UP000225972"/>
    </source>
</evidence>
<evidence type="ECO:0000259" key="1">
    <source>
        <dbReference type="Pfam" id="PF00534"/>
    </source>
</evidence>
<protein>
    <submittedName>
        <fullName evidence="3">Glycosyl transferases group 1</fullName>
    </submittedName>
</protein>
<feature type="domain" description="Glycosyl transferase family 1" evidence="1">
    <location>
        <begin position="209"/>
        <end position="355"/>
    </location>
</feature>
<keyword evidence="4" id="KW-1185">Reference proteome</keyword>
<dbReference type="Pfam" id="PF00534">
    <property type="entry name" value="Glycos_transf_1"/>
    <property type="match status" value="1"/>
</dbReference>
<proteinExistence type="predicted"/>
<feature type="domain" description="Glycosyltransferase subfamily 4-like N-terminal" evidence="2">
    <location>
        <begin position="21"/>
        <end position="189"/>
    </location>
</feature>
<keyword evidence="3" id="KW-0808">Transferase</keyword>
<dbReference type="InterPro" id="IPR028098">
    <property type="entry name" value="Glyco_trans_4-like_N"/>
</dbReference>
<dbReference type="GO" id="GO:0016758">
    <property type="term" value="F:hexosyltransferase activity"/>
    <property type="evidence" value="ECO:0007669"/>
    <property type="project" value="TreeGrafter"/>
</dbReference>
<accession>A0A238J7W4</accession>
<sequence length="385" mass="41858">MHNAPDTRPHILLVGGDGHPSGVPRHICDLARALQGQARITVASEADAGGYHELSQYGARHVALHGLASRLNPAAVRAGKRALLSLLQQESPDIVWLHARLPVLLGRQLLASGDWRPRPGTRIALTYHGLPFGPGHRRSTALVSKRIERSLLSQCPPLDLVFLSTEQQQIMTRALGGSLQPHRAHVLGNASCLGPLPAPDRRDIPGRHLVMTGRCGFQKNYEAALRLMRHLPDDITLSLCGFGTDRPAFREQVSKLAGTAAPRIRCLGPLPDIRPLMAAADGYMLLSRYEGMPIGALEACEAGLPLILADFNGSADLLEGLPIGLRLTQKKPEAQARRIDGVLARYLSDRDRLSSSIRAHWAKRWSSDAFDAQARTLVAGWLEGP</sequence>
<gene>
    <name evidence="3" type="ORF">TRP8649_00913</name>
</gene>
<evidence type="ECO:0000313" key="3">
    <source>
        <dbReference type="EMBL" id="SMX26821.1"/>
    </source>
</evidence>
<dbReference type="SUPFAM" id="SSF53756">
    <property type="entry name" value="UDP-Glycosyltransferase/glycogen phosphorylase"/>
    <property type="match status" value="1"/>
</dbReference>
<dbReference type="InterPro" id="IPR001296">
    <property type="entry name" value="Glyco_trans_1"/>
</dbReference>
<dbReference type="OrthoDB" id="529131at2"/>
<evidence type="ECO:0000259" key="2">
    <source>
        <dbReference type="Pfam" id="PF13439"/>
    </source>
</evidence>
<dbReference type="PANTHER" id="PTHR45947">
    <property type="entry name" value="SULFOQUINOVOSYL TRANSFERASE SQD2"/>
    <property type="match status" value="1"/>
</dbReference>
<dbReference type="AlphaFoldDB" id="A0A238J7W4"/>
<dbReference type="InterPro" id="IPR050194">
    <property type="entry name" value="Glycosyltransferase_grp1"/>
</dbReference>